<feature type="transmembrane region" description="Helical" evidence="2">
    <location>
        <begin position="83"/>
        <end position="102"/>
    </location>
</feature>
<evidence type="ECO:0000256" key="1">
    <source>
        <dbReference type="SAM" id="MobiDB-lite"/>
    </source>
</evidence>
<reference evidence="4" key="1">
    <citation type="journal article" date="2019" name="Int. J. Syst. Evol. Microbiol.">
        <title>The Global Catalogue of Microorganisms (GCM) 10K type strain sequencing project: providing services to taxonomists for standard genome sequencing and annotation.</title>
        <authorList>
            <consortium name="The Broad Institute Genomics Platform"/>
            <consortium name="The Broad Institute Genome Sequencing Center for Infectious Disease"/>
            <person name="Wu L."/>
            <person name="Ma J."/>
        </authorList>
    </citation>
    <scope>NUCLEOTIDE SEQUENCE [LARGE SCALE GENOMIC DNA]</scope>
    <source>
        <strain evidence="4">CGMCC 4.7641</strain>
    </source>
</reference>
<proteinExistence type="predicted"/>
<organism evidence="3 4">
    <name type="scientific">Amycolatopsis silviterrae</name>
    <dbReference type="NCBI Taxonomy" id="1656914"/>
    <lineage>
        <taxon>Bacteria</taxon>
        <taxon>Bacillati</taxon>
        <taxon>Actinomycetota</taxon>
        <taxon>Actinomycetes</taxon>
        <taxon>Pseudonocardiales</taxon>
        <taxon>Pseudonocardiaceae</taxon>
        <taxon>Amycolatopsis</taxon>
    </lineage>
</organism>
<dbReference type="Proteomes" id="UP001597483">
    <property type="component" value="Unassembled WGS sequence"/>
</dbReference>
<evidence type="ECO:0000313" key="4">
    <source>
        <dbReference type="Proteomes" id="UP001597483"/>
    </source>
</evidence>
<feature type="region of interest" description="Disordered" evidence="1">
    <location>
        <begin position="1"/>
        <end position="33"/>
    </location>
</feature>
<protein>
    <recommendedName>
        <fullName evidence="5">DUF3040 domain-containing protein</fullName>
    </recommendedName>
</protein>
<keyword evidence="2" id="KW-1133">Transmembrane helix</keyword>
<sequence>MRQRPGRVTVTFHEPGMPCPVPPSPAPRPSTRPAYPSWKTAVTSVELAARQPDSGTRPWQLIALLLVLLVGATAIVFATAGALAGLATAGGVALVHVTGAVLRKRHTANRDA</sequence>
<dbReference type="EMBL" id="JBHUKS010000011">
    <property type="protein sequence ID" value="MFD2469104.1"/>
    <property type="molecule type" value="Genomic_DNA"/>
</dbReference>
<evidence type="ECO:0008006" key="5">
    <source>
        <dbReference type="Google" id="ProtNLM"/>
    </source>
</evidence>
<keyword evidence="2" id="KW-0472">Membrane</keyword>
<gene>
    <name evidence="3" type="ORF">ACFSVL_17090</name>
</gene>
<keyword evidence="2" id="KW-0812">Transmembrane</keyword>
<keyword evidence="4" id="KW-1185">Reference proteome</keyword>
<comment type="caution">
    <text evidence="3">The sequence shown here is derived from an EMBL/GenBank/DDBJ whole genome shotgun (WGS) entry which is preliminary data.</text>
</comment>
<feature type="compositionally biased region" description="Pro residues" evidence="1">
    <location>
        <begin position="17"/>
        <end position="30"/>
    </location>
</feature>
<name>A0ABW5H8A2_9PSEU</name>
<feature type="transmembrane region" description="Helical" evidence="2">
    <location>
        <begin position="59"/>
        <end position="77"/>
    </location>
</feature>
<dbReference type="RefSeq" id="WP_378305227.1">
    <property type="nucleotide sequence ID" value="NZ_JBHUKS010000011.1"/>
</dbReference>
<evidence type="ECO:0000313" key="3">
    <source>
        <dbReference type="EMBL" id="MFD2469104.1"/>
    </source>
</evidence>
<evidence type="ECO:0000256" key="2">
    <source>
        <dbReference type="SAM" id="Phobius"/>
    </source>
</evidence>
<accession>A0ABW5H8A2</accession>